<keyword evidence="5" id="KW-1185">Reference proteome</keyword>
<keyword evidence="1" id="KW-1277">Toxin-antitoxin system</keyword>
<dbReference type="InterPro" id="IPR004386">
    <property type="entry name" value="Toxin_YafQ-like"/>
</dbReference>
<name>A0A1R3VY61_9GAMM</name>
<evidence type="ECO:0000256" key="1">
    <source>
        <dbReference type="ARBA" id="ARBA00022649"/>
    </source>
</evidence>
<dbReference type="Gene3D" id="3.30.2310.20">
    <property type="entry name" value="RelE-like"/>
    <property type="match status" value="1"/>
</dbReference>
<dbReference type="GO" id="GO:0006402">
    <property type="term" value="P:mRNA catabolic process"/>
    <property type="evidence" value="ECO:0007669"/>
    <property type="project" value="TreeGrafter"/>
</dbReference>
<feature type="active site" description="Proton donor" evidence="2">
    <location>
        <position position="88"/>
    </location>
</feature>
<reference evidence="4 5" key="1">
    <citation type="submission" date="2017-01" db="EMBL/GenBank/DDBJ databases">
        <authorList>
            <person name="Mah S.A."/>
            <person name="Swanson W.J."/>
            <person name="Moy G.W."/>
            <person name="Vacquier V.D."/>
        </authorList>
    </citation>
    <scope>NUCLEOTIDE SEQUENCE [LARGE SCALE GENOMIC DNA]</scope>
    <source>
        <strain evidence="4 5">M9</strain>
    </source>
</reference>
<dbReference type="InterPro" id="IPR035093">
    <property type="entry name" value="RelE/ParE_toxin_dom_sf"/>
</dbReference>
<evidence type="ECO:0000256" key="3">
    <source>
        <dbReference type="SAM" id="MobiDB-lite"/>
    </source>
</evidence>
<organism evidence="4 5">
    <name type="scientific">Ectothiorhodosinus mongolicus</name>
    <dbReference type="NCBI Taxonomy" id="233100"/>
    <lineage>
        <taxon>Bacteria</taxon>
        <taxon>Pseudomonadati</taxon>
        <taxon>Pseudomonadota</taxon>
        <taxon>Gammaproteobacteria</taxon>
        <taxon>Chromatiales</taxon>
        <taxon>Ectothiorhodospiraceae</taxon>
        <taxon>Ectothiorhodosinus</taxon>
    </lineage>
</organism>
<dbReference type="NCBIfam" id="TIGR02385">
    <property type="entry name" value="RelE_StbE"/>
    <property type="match status" value="1"/>
</dbReference>
<dbReference type="EMBL" id="FTPK01000002">
    <property type="protein sequence ID" value="SIT68424.1"/>
    <property type="molecule type" value="Genomic_DNA"/>
</dbReference>
<dbReference type="Pfam" id="PF15738">
    <property type="entry name" value="YafQ_toxin"/>
    <property type="match status" value="1"/>
</dbReference>
<dbReference type="OrthoDB" id="7030467at2"/>
<evidence type="ECO:0000313" key="5">
    <source>
        <dbReference type="Proteomes" id="UP000223759"/>
    </source>
</evidence>
<accession>A0A1R3VY61</accession>
<dbReference type="GO" id="GO:0006415">
    <property type="term" value="P:translational termination"/>
    <property type="evidence" value="ECO:0007669"/>
    <property type="project" value="TreeGrafter"/>
</dbReference>
<dbReference type="STRING" id="233100.SAMN05216526_0847"/>
<dbReference type="GO" id="GO:0004521">
    <property type="term" value="F:RNA endonuclease activity"/>
    <property type="evidence" value="ECO:0007669"/>
    <property type="project" value="TreeGrafter"/>
</dbReference>
<dbReference type="PANTHER" id="PTHR40588">
    <property type="entry name" value="MRNA INTERFERASE TOXIN YAFQ"/>
    <property type="match status" value="1"/>
</dbReference>
<proteinExistence type="predicted"/>
<dbReference type="RefSeq" id="WP_076755299.1">
    <property type="nucleotide sequence ID" value="NZ_CP023018.1"/>
</dbReference>
<dbReference type="SUPFAM" id="SSF143011">
    <property type="entry name" value="RelE-like"/>
    <property type="match status" value="1"/>
</dbReference>
<feature type="region of interest" description="Disordered" evidence="3">
    <location>
        <begin position="1"/>
        <end position="21"/>
    </location>
</feature>
<dbReference type="Proteomes" id="UP000223759">
    <property type="component" value="Unassembled WGS sequence"/>
</dbReference>
<gene>
    <name evidence="4" type="ORF">SAMN05216526_0847</name>
</gene>
<dbReference type="InterPro" id="IPR007712">
    <property type="entry name" value="RelE/ParE_toxin"/>
</dbReference>
<dbReference type="AlphaFoldDB" id="A0A1R3VY61"/>
<dbReference type="PANTHER" id="PTHR40588:SF1">
    <property type="entry name" value="MRNA INTERFERASE TOXIN YAFQ"/>
    <property type="match status" value="1"/>
</dbReference>
<protein>
    <submittedName>
        <fullName evidence="4">mRNA interferase YafQ</fullName>
    </submittedName>
</protein>
<sequence>MRTIKQTSRFKRDLKREAKGKHKQDLQDGFVKIIEILARDLPLPESFRDHGLTGDWKDQRDCHIKPDLVLIYRKPDQQTLQLVRIGSHAELGLA</sequence>
<dbReference type="PIRSF" id="PIRSF006156">
    <property type="entry name" value="YafQ"/>
    <property type="match status" value="1"/>
</dbReference>
<evidence type="ECO:0000313" key="4">
    <source>
        <dbReference type="EMBL" id="SIT68424.1"/>
    </source>
</evidence>
<evidence type="ECO:0000256" key="2">
    <source>
        <dbReference type="PIRSR" id="PIRSR006156-1"/>
    </source>
</evidence>